<keyword evidence="2" id="KW-0238">DNA-binding</keyword>
<keyword evidence="6" id="KW-1185">Reference proteome</keyword>
<proteinExistence type="predicted"/>
<dbReference type="Pfam" id="PF12833">
    <property type="entry name" value="HTH_18"/>
    <property type="match status" value="1"/>
</dbReference>
<dbReference type="InterPro" id="IPR009057">
    <property type="entry name" value="Homeodomain-like_sf"/>
</dbReference>
<dbReference type="OrthoDB" id="2666928at2"/>
<dbReference type="EMBL" id="SBII01000002">
    <property type="protein sequence ID" value="RWX02365.1"/>
    <property type="molecule type" value="Genomic_DNA"/>
</dbReference>
<keyword evidence="3" id="KW-0804">Transcription</keyword>
<dbReference type="Proteomes" id="UP000287527">
    <property type="component" value="Unassembled WGS sequence"/>
</dbReference>
<evidence type="ECO:0000256" key="2">
    <source>
        <dbReference type="ARBA" id="ARBA00023125"/>
    </source>
</evidence>
<dbReference type="PANTHER" id="PTHR43280:SF32">
    <property type="entry name" value="TRANSCRIPTIONAL REGULATORY PROTEIN"/>
    <property type="match status" value="1"/>
</dbReference>
<evidence type="ECO:0000313" key="5">
    <source>
        <dbReference type="EMBL" id="RWX02365.1"/>
    </source>
</evidence>
<evidence type="ECO:0000259" key="4">
    <source>
        <dbReference type="PROSITE" id="PS01124"/>
    </source>
</evidence>
<reference evidence="5 6" key="1">
    <citation type="submission" date="2019-01" db="EMBL/GenBank/DDBJ databases">
        <title>Flavobacterium sp. nov.,isolated from freshwater.</title>
        <authorList>
            <person name="Zhang R."/>
            <person name="Du Z.-J."/>
        </authorList>
    </citation>
    <scope>NUCLEOTIDE SEQUENCE [LARGE SCALE GENOMIC DNA]</scope>
    <source>
        <strain evidence="5 6">1E403</strain>
    </source>
</reference>
<evidence type="ECO:0000313" key="6">
    <source>
        <dbReference type="Proteomes" id="UP000287527"/>
    </source>
</evidence>
<organism evidence="5 6">
    <name type="scientific">Flavobacterium cerinum</name>
    <dbReference type="NCBI Taxonomy" id="2502784"/>
    <lineage>
        <taxon>Bacteria</taxon>
        <taxon>Pseudomonadati</taxon>
        <taxon>Bacteroidota</taxon>
        <taxon>Flavobacteriia</taxon>
        <taxon>Flavobacteriales</taxon>
        <taxon>Flavobacteriaceae</taxon>
        <taxon>Flavobacterium</taxon>
    </lineage>
</organism>
<dbReference type="Gene3D" id="1.10.10.60">
    <property type="entry name" value="Homeodomain-like"/>
    <property type="match status" value="1"/>
</dbReference>
<dbReference type="GO" id="GO:0003700">
    <property type="term" value="F:DNA-binding transcription factor activity"/>
    <property type="evidence" value="ECO:0007669"/>
    <property type="project" value="InterPro"/>
</dbReference>
<feature type="domain" description="HTH araC/xylS-type" evidence="4">
    <location>
        <begin position="185"/>
        <end position="283"/>
    </location>
</feature>
<dbReference type="RefSeq" id="WP_128388637.1">
    <property type="nucleotide sequence ID" value="NZ_SBII01000002.1"/>
</dbReference>
<gene>
    <name evidence="5" type="ORF">EPI11_03850</name>
</gene>
<protein>
    <submittedName>
        <fullName evidence="5">Helix-turn-helix domain-containing protein</fullName>
    </submittedName>
</protein>
<dbReference type="PROSITE" id="PS01124">
    <property type="entry name" value="HTH_ARAC_FAMILY_2"/>
    <property type="match status" value="1"/>
</dbReference>
<sequence length="292" mass="34542">MIETLSLDKKQYPTGFSAHLIRSQESPFLNKSFRSSFYQMFWVKSGELTLKLDNNLVDINKFECGFISINQVFSIATPSSFEVLLVCFEEAFYCRNDIDRRFLESCVFFNSQQALKYKLHNSLKRIIEQHHQSLLHICRQPFDQLMYLFAHNTVERLLLFSQKELLDSSYSPMEMFKKTDVDIAGHFRQLVKENLKHMKLVKEYADKLNISVKRLNEICNNIYGMSPKKIITEQIVIESKRLLRYSSMSIKEIAFELMFLEPSNFIRFFIKAAGMSPKEYRTQFEEKRVYSV</sequence>
<dbReference type="SUPFAM" id="SSF46689">
    <property type="entry name" value="Homeodomain-like"/>
    <property type="match status" value="1"/>
</dbReference>
<dbReference type="AlphaFoldDB" id="A0A3S3RKV9"/>
<dbReference type="PANTHER" id="PTHR43280">
    <property type="entry name" value="ARAC-FAMILY TRANSCRIPTIONAL REGULATOR"/>
    <property type="match status" value="1"/>
</dbReference>
<comment type="caution">
    <text evidence="5">The sequence shown here is derived from an EMBL/GenBank/DDBJ whole genome shotgun (WGS) entry which is preliminary data.</text>
</comment>
<evidence type="ECO:0000256" key="1">
    <source>
        <dbReference type="ARBA" id="ARBA00023015"/>
    </source>
</evidence>
<keyword evidence="1" id="KW-0805">Transcription regulation</keyword>
<dbReference type="InterPro" id="IPR018060">
    <property type="entry name" value="HTH_AraC"/>
</dbReference>
<accession>A0A3S3RKV9</accession>
<name>A0A3S3RKV9_9FLAO</name>
<dbReference type="SMART" id="SM00342">
    <property type="entry name" value="HTH_ARAC"/>
    <property type="match status" value="1"/>
</dbReference>
<evidence type="ECO:0000256" key="3">
    <source>
        <dbReference type="ARBA" id="ARBA00023163"/>
    </source>
</evidence>
<dbReference type="GO" id="GO:0043565">
    <property type="term" value="F:sequence-specific DNA binding"/>
    <property type="evidence" value="ECO:0007669"/>
    <property type="project" value="InterPro"/>
</dbReference>